<sequence>MVGTEPTRTLAMGRAMTEKSVILGRPAGRNTGADSRTTGATHGNLSEQEIVSAALRVIHQDGLEKLSMRRLSRELGVSAMAPYYYVTDKHELLDLVATEALGGITAPDPGPAWTERLRLLIDQIDERLSTYPGLGEVLLDRMLKSQRHLVALVMDILFDAGFSDRNVYCAYATIHTYLYGRSGVTTQDPTIPDRNSLPEPIARATEHIDRIHGSDVYRFGVATLIAGLQAQLELQQEHQQD</sequence>
<feature type="DNA-binding region" description="H-T-H motif" evidence="4">
    <location>
        <begin position="67"/>
        <end position="86"/>
    </location>
</feature>
<dbReference type="SUPFAM" id="SSF48498">
    <property type="entry name" value="Tetracyclin repressor-like, C-terminal domain"/>
    <property type="match status" value="1"/>
</dbReference>
<evidence type="ECO:0000256" key="3">
    <source>
        <dbReference type="ARBA" id="ARBA00023163"/>
    </source>
</evidence>
<evidence type="ECO:0000256" key="1">
    <source>
        <dbReference type="ARBA" id="ARBA00023015"/>
    </source>
</evidence>
<dbReference type="InterPro" id="IPR004111">
    <property type="entry name" value="Repressor_TetR_C"/>
</dbReference>
<dbReference type="RefSeq" id="WP_378487916.1">
    <property type="nucleotide sequence ID" value="NZ_JBHUFB010000020.1"/>
</dbReference>
<gene>
    <name evidence="7" type="primary">mftR2</name>
    <name evidence="7" type="ORF">ACFSJG_21895</name>
</gene>
<dbReference type="Proteomes" id="UP001597286">
    <property type="component" value="Unassembled WGS sequence"/>
</dbReference>
<evidence type="ECO:0000313" key="8">
    <source>
        <dbReference type="Proteomes" id="UP001597286"/>
    </source>
</evidence>
<dbReference type="EMBL" id="JBHUFB010000020">
    <property type="protein sequence ID" value="MFD1814881.1"/>
    <property type="molecule type" value="Genomic_DNA"/>
</dbReference>
<reference evidence="8" key="1">
    <citation type="journal article" date="2019" name="Int. J. Syst. Evol. Microbiol.">
        <title>The Global Catalogue of Microorganisms (GCM) 10K type strain sequencing project: providing services to taxonomists for standard genome sequencing and annotation.</title>
        <authorList>
            <consortium name="The Broad Institute Genomics Platform"/>
            <consortium name="The Broad Institute Genome Sequencing Center for Infectious Disease"/>
            <person name="Wu L."/>
            <person name="Ma J."/>
        </authorList>
    </citation>
    <scope>NUCLEOTIDE SEQUENCE [LARGE SCALE GENOMIC DNA]</scope>
    <source>
        <strain evidence="8">DT72</strain>
    </source>
</reference>
<dbReference type="PANTHER" id="PTHR30055:SF151">
    <property type="entry name" value="TRANSCRIPTIONAL REGULATORY PROTEIN"/>
    <property type="match status" value="1"/>
</dbReference>
<dbReference type="InterPro" id="IPR009057">
    <property type="entry name" value="Homeodomain-like_sf"/>
</dbReference>
<keyword evidence="8" id="KW-1185">Reference proteome</keyword>
<dbReference type="Pfam" id="PF02909">
    <property type="entry name" value="TetR_C_1"/>
    <property type="match status" value="1"/>
</dbReference>
<proteinExistence type="predicted"/>
<evidence type="ECO:0000259" key="6">
    <source>
        <dbReference type="PROSITE" id="PS50977"/>
    </source>
</evidence>
<comment type="caution">
    <text evidence="7">The sequence shown here is derived from an EMBL/GenBank/DDBJ whole genome shotgun (WGS) entry which is preliminary data.</text>
</comment>
<dbReference type="PROSITE" id="PS50977">
    <property type="entry name" value="HTH_TETR_2"/>
    <property type="match status" value="1"/>
</dbReference>
<dbReference type="InterPro" id="IPR050109">
    <property type="entry name" value="HTH-type_TetR-like_transc_reg"/>
</dbReference>
<dbReference type="SUPFAM" id="SSF46689">
    <property type="entry name" value="Homeodomain-like"/>
    <property type="match status" value="1"/>
</dbReference>
<dbReference type="InterPro" id="IPR036271">
    <property type="entry name" value="Tet_transcr_reg_TetR-rel_C_sf"/>
</dbReference>
<feature type="region of interest" description="Disordered" evidence="5">
    <location>
        <begin position="23"/>
        <end position="43"/>
    </location>
</feature>
<dbReference type="InterPro" id="IPR001647">
    <property type="entry name" value="HTH_TetR"/>
</dbReference>
<keyword evidence="2 4" id="KW-0238">DNA-binding</keyword>
<organism evidence="7 8">
    <name type="scientific">Rhodococcus gannanensis</name>
    <dbReference type="NCBI Taxonomy" id="1960308"/>
    <lineage>
        <taxon>Bacteria</taxon>
        <taxon>Bacillati</taxon>
        <taxon>Actinomycetota</taxon>
        <taxon>Actinomycetes</taxon>
        <taxon>Mycobacteriales</taxon>
        <taxon>Nocardiaceae</taxon>
        <taxon>Rhodococcus</taxon>
    </lineage>
</organism>
<evidence type="ECO:0000256" key="2">
    <source>
        <dbReference type="ARBA" id="ARBA00023125"/>
    </source>
</evidence>
<dbReference type="Pfam" id="PF00440">
    <property type="entry name" value="TetR_N"/>
    <property type="match status" value="1"/>
</dbReference>
<keyword evidence="3" id="KW-0804">Transcription</keyword>
<evidence type="ECO:0000313" key="7">
    <source>
        <dbReference type="EMBL" id="MFD1814881.1"/>
    </source>
</evidence>
<keyword evidence="1" id="KW-0805">Transcription regulation</keyword>
<accession>A0ABW4P8N2</accession>
<dbReference type="PANTHER" id="PTHR30055">
    <property type="entry name" value="HTH-TYPE TRANSCRIPTIONAL REGULATOR RUTR"/>
    <property type="match status" value="1"/>
</dbReference>
<name>A0ABW4P8N2_9NOCA</name>
<feature type="domain" description="HTH tetR-type" evidence="6">
    <location>
        <begin position="44"/>
        <end position="104"/>
    </location>
</feature>
<evidence type="ECO:0000256" key="5">
    <source>
        <dbReference type="SAM" id="MobiDB-lite"/>
    </source>
</evidence>
<protein>
    <submittedName>
        <fullName evidence="7">Mycofactocin system transcriptional regulator MftR2</fullName>
    </submittedName>
</protein>
<evidence type="ECO:0000256" key="4">
    <source>
        <dbReference type="PROSITE-ProRule" id="PRU00335"/>
    </source>
</evidence>
<dbReference type="Gene3D" id="1.10.357.10">
    <property type="entry name" value="Tetracycline Repressor, domain 2"/>
    <property type="match status" value="1"/>
</dbReference>
<feature type="compositionally biased region" description="Polar residues" evidence="5">
    <location>
        <begin position="32"/>
        <end position="43"/>
    </location>
</feature>
<dbReference type="NCBIfam" id="NF038211">
    <property type="entry name" value="MFT_alt_reg"/>
    <property type="match status" value="1"/>
</dbReference>